<reference evidence="3" key="1">
    <citation type="journal article" date="2014" name="Int. J. Syst. Evol. Microbiol.">
        <title>Complete genome sequence of Corynebacterium casei LMG S-19264T (=DSM 44701T), isolated from a smear-ripened cheese.</title>
        <authorList>
            <consortium name="US DOE Joint Genome Institute (JGI-PGF)"/>
            <person name="Walter F."/>
            <person name="Albersmeier A."/>
            <person name="Kalinowski J."/>
            <person name="Ruckert C."/>
        </authorList>
    </citation>
    <scope>NUCLEOTIDE SEQUENCE</scope>
    <source>
        <strain evidence="3">KCTC 23732</strain>
    </source>
</reference>
<accession>A0A918JJH1</accession>
<dbReference type="InterPro" id="IPR044043">
    <property type="entry name" value="VanA_C_cat"/>
</dbReference>
<keyword evidence="4" id="KW-1185">Reference proteome</keyword>
<dbReference type="Proteomes" id="UP000608345">
    <property type="component" value="Unassembled WGS sequence"/>
</dbReference>
<sequence length="287" mass="32469">MGCEGVNMKIESVVLDQWYPVATENMPVAGKAYHTQLLGQPIEYGLDENAAFYAIQCNTRVRLPVFRQHYTYWVSLGNPPALFDIPEFHEAERRVLATVPVCVRASGLRVIENFLDMAHFPFVHEGTLGEMPYTAVKPYRVEIENDELYARDGEFYQPMAAFSHEGGMNIAYIYRVCSPFSALLYKTCPLQPAKKDLVCLFVQPCDEDRSIVHMPMAYLDDSASLEDLRLFRQSILGQDLAILNNQVPRKLPLLSDLEISTGADASSLAYRHWLSEKGVSYGTFQNP</sequence>
<comment type="caution">
    <text evidence="3">The sequence shown here is derived from an EMBL/GenBank/DDBJ whole genome shotgun (WGS) entry which is preliminary data.</text>
</comment>
<dbReference type="EMBL" id="BMYS01000007">
    <property type="protein sequence ID" value="GGW84348.1"/>
    <property type="molecule type" value="Genomic_DNA"/>
</dbReference>
<gene>
    <name evidence="3" type="ORF">GCM10011450_12920</name>
</gene>
<dbReference type="SUPFAM" id="SSF55961">
    <property type="entry name" value="Bet v1-like"/>
    <property type="match status" value="1"/>
</dbReference>
<organism evidence="3 4">
    <name type="scientific">Advenella faeciporci</name>
    <dbReference type="NCBI Taxonomy" id="797535"/>
    <lineage>
        <taxon>Bacteria</taxon>
        <taxon>Pseudomonadati</taxon>
        <taxon>Pseudomonadota</taxon>
        <taxon>Betaproteobacteria</taxon>
        <taxon>Burkholderiales</taxon>
        <taxon>Alcaligenaceae</taxon>
    </lineage>
</organism>
<proteinExistence type="predicted"/>
<dbReference type="PANTHER" id="PTHR21266">
    <property type="entry name" value="IRON-SULFUR DOMAIN CONTAINING PROTEIN"/>
    <property type="match status" value="1"/>
</dbReference>
<dbReference type="Gene3D" id="3.90.380.10">
    <property type="entry name" value="Naphthalene 1,2-dioxygenase Alpha Subunit, Chain A, domain 1"/>
    <property type="match status" value="1"/>
</dbReference>
<evidence type="ECO:0000313" key="4">
    <source>
        <dbReference type="Proteomes" id="UP000608345"/>
    </source>
</evidence>
<dbReference type="GO" id="GO:0016491">
    <property type="term" value="F:oxidoreductase activity"/>
    <property type="evidence" value="ECO:0007669"/>
    <property type="project" value="UniProtKB-KW"/>
</dbReference>
<feature type="domain" description="Vanillate O-demethylase oxygenase-like C-terminal catalytic" evidence="2">
    <location>
        <begin position="104"/>
        <end position="276"/>
    </location>
</feature>
<dbReference type="InterPro" id="IPR050584">
    <property type="entry name" value="Cholesterol_7-desaturase"/>
</dbReference>
<dbReference type="AlphaFoldDB" id="A0A918JJH1"/>
<protein>
    <submittedName>
        <fullName evidence="3">(2Fe-2S)-binding protein</fullName>
    </submittedName>
</protein>
<evidence type="ECO:0000313" key="3">
    <source>
        <dbReference type="EMBL" id="GGW84348.1"/>
    </source>
</evidence>
<dbReference type="PANTHER" id="PTHR21266:SF57">
    <property type="entry name" value="3-CHLOROBENZOATE-3,4-DIOXYGENASE"/>
    <property type="match status" value="1"/>
</dbReference>
<evidence type="ECO:0000259" key="2">
    <source>
        <dbReference type="Pfam" id="PF19112"/>
    </source>
</evidence>
<keyword evidence="1" id="KW-0560">Oxidoreductase</keyword>
<dbReference type="Pfam" id="PF19112">
    <property type="entry name" value="VanA_C"/>
    <property type="match status" value="1"/>
</dbReference>
<reference evidence="3" key="2">
    <citation type="submission" date="2020-09" db="EMBL/GenBank/DDBJ databases">
        <authorList>
            <person name="Sun Q."/>
            <person name="Kim S."/>
        </authorList>
    </citation>
    <scope>NUCLEOTIDE SEQUENCE</scope>
    <source>
        <strain evidence="3">KCTC 23732</strain>
    </source>
</reference>
<evidence type="ECO:0000256" key="1">
    <source>
        <dbReference type="ARBA" id="ARBA00023002"/>
    </source>
</evidence>
<name>A0A918JJH1_9BURK</name>